<comment type="caution">
    <text evidence="1">The sequence shown here is derived from an EMBL/GenBank/DDBJ whole genome shotgun (WGS) entry which is preliminary data.</text>
</comment>
<gene>
    <name evidence="1" type="ORF">STVIR_0453</name>
</gene>
<sequence length="50" mass="5269">MVGLAGAGRADLDNRLVSDGTQPIGLGRHLTSSDLAVDVTENRQSECPQF</sequence>
<proteinExistence type="predicted"/>
<name>L8PT13_STRVR</name>
<dbReference type="Pfam" id="PF20554">
    <property type="entry name" value="DUF6766"/>
    <property type="match status" value="1"/>
</dbReference>
<accession>L8PT13</accession>
<reference evidence="1 2" key="1">
    <citation type="journal article" date="2013" name="Genome Announc.">
        <title>Draft Genome Sequence of Streptomyces viridochromogenes Strain Tu57, Producer of Avilamycin.</title>
        <authorList>
            <person name="Gruning B.A."/>
            <person name="Erxleben A."/>
            <person name="Hahnlein A."/>
            <person name="Gunther S."/>
        </authorList>
    </citation>
    <scope>NUCLEOTIDE SEQUENCE [LARGE SCALE GENOMIC DNA]</scope>
    <source>
        <strain evidence="1 2">Tue57</strain>
    </source>
</reference>
<organism evidence="1 2">
    <name type="scientific">Streptomyces viridochromogenes Tue57</name>
    <dbReference type="NCBI Taxonomy" id="1160705"/>
    <lineage>
        <taxon>Bacteria</taxon>
        <taxon>Bacillati</taxon>
        <taxon>Actinomycetota</taxon>
        <taxon>Actinomycetes</taxon>
        <taxon>Kitasatosporales</taxon>
        <taxon>Streptomycetaceae</taxon>
        <taxon>Streptomyces</taxon>
    </lineage>
</organism>
<evidence type="ECO:0000313" key="2">
    <source>
        <dbReference type="Proteomes" id="UP000011205"/>
    </source>
</evidence>
<dbReference type="EMBL" id="AMLP01000018">
    <property type="protein sequence ID" value="ELS58557.1"/>
    <property type="molecule type" value="Genomic_DNA"/>
</dbReference>
<dbReference type="AlphaFoldDB" id="L8PT13"/>
<evidence type="ECO:0000313" key="1">
    <source>
        <dbReference type="EMBL" id="ELS58557.1"/>
    </source>
</evidence>
<dbReference type="Proteomes" id="UP000011205">
    <property type="component" value="Unassembled WGS sequence"/>
</dbReference>
<dbReference type="InterPro" id="IPR046657">
    <property type="entry name" value="DUF6766"/>
</dbReference>
<protein>
    <submittedName>
        <fullName evidence="1">Uncharacterized protein</fullName>
    </submittedName>
</protein>